<evidence type="ECO:0000256" key="4">
    <source>
        <dbReference type="ARBA" id="ARBA00022692"/>
    </source>
</evidence>
<comment type="subcellular location">
    <subcellularLocation>
        <location evidence="1">Endomembrane system</location>
        <topology evidence="1">Multi-pass membrane protein</topology>
    </subcellularLocation>
</comment>
<evidence type="ECO:0000256" key="3">
    <source>
        <dbReference type="ARBA" id="ARBA00022448"/>
    </source>
</evidence>
<feature type="transmembrane region" description="Helical" evidence="7">
    <location>
        <begin position="89"/>
        <end position="114"/>
    </location>
</feature>
<protein>
    <submittedName>
        <fullName evidence="8">NCS2 family permease</fullName>
    </submittedName>
</protein>
<dbReference type="Pfam" id="PF00860">
    <property type="entry name" value="Xan_ur_permease"/>
    <property type="match status" value="1"/>
</dbReference>
<feature type="transmembrane region" description="Helical" evidence="7">
    <location>
        <begin position="51"/>
        <end position="69"/>
    </location>
</feature>
<comment type="similarity">
    <text evidence="2">Belongs to the nucleobase:cation symporter-2 (NCS2) (TC 2.A.40) family. Azg-like subfamily.</text>
</comment>
<evidence type="ECO:0000256" key="1">
    <source>
        <dbReference type="ARBA" id="ARBA00004127"/>
    </source>
</evidence>
<feature type="transmembrane region" description="Helical" evidence="7">
    <location>
        <begin position="282"/>
        <end position="304"/>
    </location>
</feature>
<feature type="transmembrane region" description="Helical" evidence="7">
    <location>
        <begin position="239"/>
        <end position="262"/>
    </location>
</feature>
<dbReference type="OrthoDB" id="9808458at2"/>
<gene>
    <name evidence="8" type="ORF">D7M11_34805</name>
</gene>
<evidence type="ECO:0000313" key="9">
    <source>
        <dbReference type="Proteomes" id="UP000282311"/>
    </source>
</evidence>
<comment type="caution">
    <text evidence="8">The sequence shown here is derived from an EMBL/GenBank/DDBJ whole genome shotgun (WGS) entry which is preliminary data.</text>
</comment>
<accession>A0A3B0AQ76</accession>
<sequence>MLNRMFKLDQLGTNVRTEFVAGLTTFITMAYIIIVHPTLMKAAGMPAGPVTVMTILSAAIFSILMGVYANRPFAVAPAMGGNAFFAYTIVQSGAATWQTGLGMVLIAGVIFLLLTTLGIRETIARVLPKSVKNAMAAAVGIYIIGLGLSNAGIIIPTKTAIGLASLHNPTVLLAMIGLAITLALMSLRVRGAVFFGILLTTIIGIPMGITTLPMAVVSLPPNPSPILFQVDWLGALKWSFFPLIFTFFTGEFFSTMGTVLGVGGKAKLLDQNGNLPDIQKPFLVDSIAMVGGSAMGMTTVTAYVESASGVEVGGRSGLTAVSTGLVFLVALFLTPVFLSIPAAATAPALIAIGLSMLQAIKNIDLDNLDELLSGFITILMTAFTFSIANGIVFGILSFVVIKLLSGKIKEIPIGLYFLCVPLVYYLWLK</sequence>
<keyword evidence="4 7" id="KW-0812">Transmembrane</keyword>
<dbReference type="InterPro" id="IPR006043">
    <property type="entry name" value="NCS2"/>
</dbReference>
<dbReference type="EMBL" id="RBAH01000048">
    <property type="protein sequence ID" value="RKN62802.1"/>
    <property type="molecule type" value="Genomic_DNA"/>
</dbReference>
<feature type="transmembrane region" description="Helical" evidence="7">
    <location>
        <begin position="372"/>
        <end position="399"/>
    </location>
</feature>
<feature type="transmembrane region" description="Helical" evidence="7">
    <location>
        <begin position="134"/>
        <end position="155"/>
    </location>
</feature>
<keyword evidence="9" id="KW-1185">Reference proteome</keyword>
<reference evidence="8 9" key="1">
    <citation type="journal article" date="2007" name="Int. J. Syst. Evol. Microbiol.">
        <title>Paenibacillus ginsengarvi sp. nov., isolated from soil from ginseng cultivation.</title>
        <authorList>
            <person name="Yoon M.H."/>
            <person name="Ten L.N."/>
            <person name="Im W.T."/>
        </authorList>
    </citation>
    <scope>NUCLEOTIDE SEQUENCE [LARGE SCALE GENOMIC DNA]</scope>
    <source>
        <strain evidence="8 9">KCTC 13059</strain>
    </source>
</reference>
<evidence type="ECO:0000256" key="7">
    <source>
        <dbReference type="SAM" id="Phobius"/>
    </source>
</evidence>
<keyword evidence="3" id="KW-0813">Transport</keyword>
<evidence type="ECO:0000256" key="6">
    <source>
        <dbReference type="ARBA" id="ARBA00023136"/>
    </source>
</evidence>
<proteinExistence type="inferred from homology"/>
<dbReference type="GO" id="GO:0005886">
    <property type="term" value="C:plasma membrane"/>
    <property type="evidence" value="ECO:0007669"/>
    <property type="project" value="TreeGrafter"/>
</dbReference>
<feature type="transmembrane region" description="Helical" evidence="7">
    <location>
        <begin position="411"/>
        <end position="428"/>
    </location>
</feature>
<feature type="transmembrane region" description="Helical" evidence="7">
    <location>
        <begin position="192"/>
        <end position="219"/>
    </location>
</feature>
<feature type="transmembrane region" description="Helical" evidence="7">
    <location>
        <begin position="316"/>
        <end position="333"/>
    </location>
</feature>
<dbReference type="PANTHER" id="PTHR43337:SF1">
    <property type="entry name" value="XANTHINE_URACIL PERMEASE C887.17-RELATED"/>
    <property type="match status" value="1"/>
</dbReference>
<evidence type="ECO:0000313" key="8">
    <source>
        <dbReference type="EMBL" id="RKN62802.1"/>
    </source>
</evidence>
<evidence type="ECO:0000256" key="5">
    <source>
        <dbReference type="ARBA" id="ARBA00022989"/>
    </source>
</evidence>
<evidence type="ECO:0000256" key="2">
    <source>
        <dbReference type="ARBA" id="ARBA00005697"/>
    </source>
</evidence>
<name>A0A3B0AQ76_9BACL</name>
<keyword evidence="6 7" id="KW-0472">Membrane</keyword>
<dbReference type="GO" id="GO:0005345">
    <property type="term" value="F:purine nucleobase transmembrane transporter activity"/>
    <property type="evidence" value="ECO:0007669"/>
    <property type="project" value="TreeGrafter"/>
</dbReference>
<dbReference type="InterPro" id="IPR045018">
    <property type="entry name" value="Azg-like"/>
</dbReference>
<dbReference type="GO" id="GO:0012505">
    <property type="term" value="C:endomembrane system"/>
    <property type="evidence" value="ECO:0007669"/>
    <property type="project" value="UniProtKB-SubCell"/>
</dbReference>
<organism evidence="8 9">
    <name type="scientific">Paenibacillus ginsengarvi</name>
    <dbReference type="NCBI Taxonomy" id="400777"/>
    <lineage>
        <taxon>Bacteria</taxon>
        <taxon>Bacillati</taxon>
        <taxon>Bacillota</taxon>
        <taxon>Bacilli</taxon>
        <taxon>Bacillales</taxon>
        <taxon>Paenibacillaceae</taxon>
        <taxon>Paenibacillus</taxon>
    </lineage>
</organism>
<keyword evidence="5 7" id="KW-1133">Transmembrane helix</keyword>
<dbReference type="AlphaFoldDB" id="A0A3B0AQ76"/>
<dbReference type="PANTHER" id="PTHR43337">
    <property type="entry name" value="XANTHINE/URACIL PERMEASE C887.17-RELATED"/>
    <property type="match status" value="1"/>
</dbReference>
<dbReference type="Proteomes" id="UP000282311">
    <property type="component" value="Unassembled WGS sequence"/>
</dbReference>
<feature type="transmembrane region" description="Helical" evidence="7">
    <location>
        <begin position="161"/>
        <end position="185"/>
    </location>
</feature>
<feature type="transmembrane region" description="Helical" evidence="7">
    <location>
        <begin position="20"/>
        <end position="39"/>
    </location>
</feature>